<sequence length="169" mass="19798">MEQLLYHVLLPKNHEFYVSIEEILDNGITSSIKSNYWYSCGGKVKPEITKKLRPFGVPDWVDFDKAIGVDLIQRTETSLCFPIFTEKVMVFDKDISSLIYDQSFFEDNQYTFEEAINFDTGKSIEELILSYWGSMIPLKEYMKEKPYNNPEILLFEPVPKEIIKVVEKD</sequence>
<dbReference type="OrthoDB" id="2626877at2"/>
<gene>
    <name evidence="1" type="ORF">A7K69_15150</name>
</gene>
<dbReference type="Proteomes" id="UP000078290">
    <property type="component" value="Unassembled WGS sequence"/>
</dbReference>
<dbReference type="AlphaFoldDB" id="A0A1B7KN20"/>
<comment type="caution">
    <text evidence="1">The sequence shown here is derived from an EMBL/GenBank/DDBJ whole genome shotgun (WGS) entry which is preliminary data.</text>
</comment>
<organism evidence="1 2">
    <name type="scientific">Parageobacillus thermoglucosidasius</name>
    <name type="common">Geobacillus thermoglucosidasius</name>
    <dbReference type="NCBI Taxonomy" id="1426"/>
    <lineage>
        <taxon>Bacteria</taxon>
        <taxon>Bacillati</taxon>
        <taxon>Bacillota</taxon>
        <taxon>Bacilli</taxon>
        <taxon>Bacillales</taxon>
        <taxon>Anoxybacillaceae</taxon>
        <taxon>Parageobacillus</taxon>
    </lineage>
</organism>
<protein>
    <submittedName>
        <fullName evidence="1">DNA polymerase III</fullName>
    </submittedName>
</protein>
<dbReference type="EMBL" id="LXMA01000043">
    <property type="protein sequence ID" value="OAT71410.1"/>
    <property type="molecule type" value="Genomic_DNA"/>
</dbReference>
<name>A0A1B7KN20_PARTM</name>
<dbReference type="RefSeq" id="WP_064553476.1">
    <property type="nucleotide sequence ID" value="NZ_LXMA01000043.1"/>
</dbReference>
<evidence type="ECO:0000313" key="1">
    <source>
        <dbReference type="EMBL" id="OAT71410.1"/>
    </source>
</evidence>
<evidence type="ECO:0000313" key="2">
    <source>
        <dbReference type="Proteomes" id="UP000078290"/>
    </source>
</evidence>
<reference evidence="2" key="1">
    <citation type="submission" date="2016-05" db="EMBL/GenBank/DDBJ databases">
        <authorList>
            <person name="Wang W."/>
            <person name="Zhu L."/>
        </authorList>
    </citation>
    <scope>NUCLEOTIDE SEQUENCE [LARGE SCALE GENOMIC DNA]</scope>
    <source>
        <strain evidence="2">W-2</strain>
    </source>
</reference>
<accession>A0A1B7KN20</accession>
<proteinExistence type="predicted"/>